<protein>
    <submittedName>
        <fullName evidence="2">Membrane protein</fullName>
    </submittedName>
</protein>
<organism evidence="2 3">
    <name type="scientific">Chondromyces crocatus</name>
    <dbReference type="NCBI Taxonomy" id="52"/>
    <lineage>
        <taxon>Bacteria</taxon>
        <taxon>Pseudomonadati</taxon>
        <taxon>Myxococcota</taxon>
        <taxon>Polyangia</taxon>
        <taxon>Polyangiales</taxon>
        <taxon>Polyangiaceae</taxon>
        <taxon>Chondromyces</taxon>
    </lineage>
</organism>
<dbReference type="OrthoDB" id="7356072at2"/>
<accession>A0A0K1EQT4</accession>
<evidence type="ECO:0000313" key="3">
    <source>
        <dbReference type="Proteomes" id="UP000067626"/>
    </source>
</evidence>
<dbReference type="InterPro" id="IPR009305">
    <property type="entry name" value="Mpo1-like"/>
</dbReference>
<feature type="transmembrane region" description="Helical" evidence="1">
    <location>
        <begin position="29"/>
        <end position="46"/>
    </location>
</feature>
<evidence type="ECO:0000313" key="2">
    <source>
        <dbReference type="EMBL" id="AKT43196.1"/>
    </source>
</evidence>
<keyword evidence="3" id="KW-1185">Reference proteome</keyword>
<evidence type="ECO:0000256" key="1">
    <source>
        <dbReference type="SAM" id="Phobius"/>
    </source>
</evidence>
<gene>
    <name evidence="2" type="ORF">CMC5_074270</name>
</gene>
<name>A0A0K1EQT4_CHOCO</name>
<dbReference type="PANTHER" id="PTHR34205">
    <property type="entry name" value="TRANSMEMBRANE PROTEIN"/>
    <property type="match status" value="1"/>
</dbReference>
<dbReference type="RefSeq" id="WP_050434710.1">
    <property type="nucleotide sequence ID" value="NZ_CP012159.1"/>
</dbReference>
<dbReference type="KEGG" id="ccro:CMC5_074270"/>
<dbReference type="AlphaFoldDB" id="A0A0K1EQT4"/>
<feature type="transmembrane region" description="Helical" evidence="1">
    <location>
        <begin position="52"/>
        <end position="71"/>
    </location>
</feature>
<keyword evidence="1" id="KW-1133">Transmembrane helix</keyword>
<keyword evidence="1" id="KW-0812">Transmembrane</keyword>
<dbReference type="Proteomes" id="UP000067626">
    <property type="component" value="Chromosome"/>
</dbReference>
<dbReference type="STRING" id="52.CMC5_074270"/>
<dbReference type="Pfam" id="PF06127">
    <property type="entry name" value="Mpo1-like"/>
    <property type="match status" value="1"/>
</dbReference>
<dbReference type="PANTHER" id="PTHR34205:SF2">
    <property type="entry name" value="DUF962 DOMAIN-CONTAINING PROTEIN"/>
    <property type="match status" value="1"/>
</dbReference>
<sequence>MTEERRIENFEEFWPFYVREHAKRDTRRLHFVGTTVAMGCLAAGLLAKKPGLLALVPLVGYGPAWIAHFFVENNRPASFKYPGWSFKADLVMWSKMVRGRMDEEVSRVVGTSDPQPSNSISG</sequence>
<proteinExistence type="predicted"/>
<dbReference type="EMBL" id="CP012159">
    <property type="protein sequence ID" value="AKT43196.1"/>
    <property type="molecule type" value="Genomic_DNA"/>
</dbReference>
<keyword evidence="1" id="KW-0472">Membrane</keyword>
<reference evidence="2 3" key="1">
    <citation type="submission" date="2015-07" db="EMBL/GenBank/DDBJ databases">
        <title>Genome analysis of myxobacterium Chondromyces crocatus Cm c5 reveals a high potential for natural compound synthesis and the genetic basis for the loss of fruiting body formation.</title>
        <authorList>
            <person name="Zaburannyi N."/>
            <person name="Bunk B."/>
            <person name="Maier J."/>
            <person name="Overmann J."/>
            <person name="Mueller R."/>
        </authorList>
    </citation>
    <scope>NUCLEOTIDE SEQUENCE [LARGE SCALE GENOMIC DNA]</scope>
    <source>
        <strain evidence="2 3">Cm c5</strain>
    </source>
</reference>